<feature type="binding site" evidence="5">
    <location>
        <begin position="95"/>
        <end position="96"/>
    </location>
    <ligand>
        <name>pyridoxal 5'-phosphate</name>
        <dbReference type="ChEBI" id="CHEBI:597326"/>
    </ligand>
</feature>
<dbReference type="InterPro" id="IPR005814">
    <property type="entry name" value="Aminotrans_3"/>
</dbReference>
<sequence>MSNLFPTYQRKDIHFVKGNGSYLIDDQNKHYLDFLSGIAVCNLGHCHPKIVSALHNQIESLWHVSNLFTIKKQEEVAKILCKSFENGLAFFCNSGTEANEAAIKLARKYTGKSHIISFKQSFHGRTFGSMAATGQSKIHEGYGEMLNGFSYVQFNDLEELQAEITENTGAIILEVIQGEGGVIVGEEGFFEGITALCEKYELLLIVDEVQTGIGRTGTMFAYEQTPLKPDIITLAKGLGNGIPVGALIGDKKLASAFSYGSHGSTFGGNYLAMTSAYETVNIINQKEFLATVKEKGDYLKNKLTEIKEQFPIVEELRGKGLMIGIECNQNVSLLVDQLLAKGLIVGTAGPNTLRLLPPLTISHEEIDEAVYYMKEVMAQFSLNKEQVI</sequence>
<dbReference type="GO" id="GO:0042802">
    <property type="term" value="F:identical protein binding"/>
    <property type="evidence" value="ECO:0007669"/>
    <property type="project" value="TreeGrafter"/>
</dbReference>
<protein>
    <recommendedName>
        <fullName evidence="5">Acetylornithine aminotransferase</fullName>
        <shortName evidence="5">ACOAT</shortName>
        <ecNumber evidence="5">2.6.1.11</ecNumber>
    </recommendedName>
</protein>
<dbReference type="CDD" id="cd00610">
    <property type="entry name" value="OAT_like"/>
    <property type="match status" value="1"/>
</dbReference>
<evidence type="ECO:0000256" key="3">
    <source>
        <dbReference type="ARBA" id="ARBA00022679"/>
    </source>
</evidence>
<evidence type="ECO:0000256" key="2">
    <source>
        <dbReference type="ARBA" id="ARBA00022605"/>
    </source>
</evidence>
<reference evidence="7" key="1">
    <citation type="journal article" date="2019" name="Int. J. Syst. Evol. Microbiol.">
        <title>The Global Catalogue of Microorganisms (GCM) 10K type strain sequencing project: providing services to taxonomists for standard genome sequencing and annotation.</title>
        <authorList>
            <consortium name="The Broad Institute Genomics Platform"/>
            <consortium name="The Broad Institute Genome Sequencing Center for Infectious Disease"/>
            <person name="Wu L."/>
            <person name="Ma J."/>
        </authorList>
    </citation>
    <scope>NUCLEOTIDE SEQUENCE [LARGE SCALE GENOMIC DNA]</scope>
    <source>
        <strain evidence="7">CGMCC 1.14993</strain>
    </source>
</reference>
<dbReference type="PROSITE" id="PS00600">
    <property type="entry name" value="AA_TRANSFER_CLASS_3"/>
    <property type="match status" value="1"/>
</dbReference>
<organism evidence="6 7">
    <name type="scientific">Gottfriedia solisilvae</name>
    <dbReference type="NCBI Taxonomy" id="1516104"/>
    <lineage>
        <taxon>Bacteria</taxon>
        <taxon>Bacillati</taxon>
        <taxon>Bacillota</taxon>
        <taxon>Bacilli</taxon>
        <taxon>Bacillales</taxon>
        <taxon>Bacillaceae</taxon>
        <taxon>Gottfriedia</taxon>
    </lineage>
</organism>
<dbReference type="HAMAP" id="MF_01107">
    <property type="entry name" value="ArgD_aminotrans_3"/>
    <property type="match status" value="1"/>
</dbReference>
<dbReference type="InterPro" id="IPR015421">
    <property type="entry name" value="PyrdxlP-dep_Trfase_major"/>
</dbReference>
<feature type="binding site" evidence="5">
    <location>
        <position position="122"/>
    </location>
    <ligand>
        <name>pyridoxal 5'-phosphate</name>
        <dbReference type="ChEBI" id="CHEBI:597326"/>
    </ligand>
</feature>
<dbReference type="PIRSF" id="PIRSF000521">
    <property type="entry name" value="Transaminase_4ab_Lys_Orn"/>
    <property type="match status" value="1"/>
</dbReference>
<dbReference type="AlphaFoldDB" id="A0A8J3F1I7"/>
<evidence type="ECO:0000256" key="1">
    <source>
        <dbReference type="ARBA" id="ARBA00022576"/>
    </source>
</evidence>
<dbReference type="EMBL" id="BMHB01000001">
    <property type="protein sequence ID" value="GGI13401.1"/>
    <property type="molecule type" value="Genomic_DNA"/>
</dbReference>
<comment type="subunit">
    <text evidence="5">Homodimer.</text>
</comment>
<feature type="binding site" evidence="5">
    <location>
        <position position="125"/>
    </location>
    <ligand>
        <name>N(2)-acetyl-L-ornithine</name>
        <dbReference type="ChEBI" id="CHEBI:57805"/>
    </ligand>
</feature>
<dbReference type="Proteomes" id="UP000626244">
    <property type="component" value="Unassembled WGS sequence"/>
</dbReference>
<comment type="caution">
    <text evidence="6">The sequence shown here is derived from an EMBL/GenBank/DDBJ whole genome shotgun (WGS) entry which is preliminary data.</text>
</comment>
<dbReference type="NCBIfam" id="NF002797">
    <property type="entry name" value="PRK02936.1"/>
    <property type="match status" value="1"/>
</dbReference>
<dbReference type="UniPathway" id="UPA00068">
    <property type="reaction ID" value="UER00109"/>
</dbReference>
<keyword evidence="7" id="KW-1185">Reference proteome</keyword>
<dbReference type="InterPro" id="IPR015422">
    <property type="entry name" value="PyrdxlP-dep_Trfase_small"/>
</dbReference>
<dbReference type="NCBIfam" id="TIGR00707">
    <property type="entry name" value="argD"/>
    <property type="match status" value="1"/>
</dbReference>
<dbReference type="FunFam" id="3.40.640.10:FF:000004">
    <property type="entry name" value="Acetylornithine aminotransferase"/>
    <property type="match status" value="1"/>
</dbReference>
<comment type="miscellaneous">
    <text evidence="5">May also have succinyldiaminopimelate aminotransferase activity, thus carrying out the corresponding step in lysine biosynthesis.</text>
</comment>
<accession>A0A8J3F1I7</accession>
<dbReference type="InterPro" id="IPR050103">
    <property type="entry name" value="Class-III_PLP-dep_AT"/>
</dbReference>
<dbReference type="Pfam" id="PF00202">
    <property type="entry name" value="Aminotran_3"/>
    <property type="match status" value="1"/>
</dbReference>
<dbReference type="GO" id="GO:0005737">
    <property type="term" value="C:cytoplasm"/>
    <property type="evidence" value="ECO:0007669"/>
    <property type="project" value="UniProtKB-SubCell"/>
</dbReference>
<comment type="catalytic activity">
    <reaction evidence="5">
        <text>N(2)-acetyl-L-ornithine + 2-oxoglutarate = N-acetyl-L-glutamate 5-semialdehyde + L-glutamate</text>
        <dbReference type="Rhea" id="RHEA:18049"/>
        <dbReference type="ChEBI" id="CHEBI:16810"/>
        <dbReference type="ChEBI" id="CHEBI:29123"/>
        <dbReference type="ChEBI" id="CHEBI:29985"/>
        <dbReference type="ChEBI" id="CHEBI:57805"/>
        <dbReference type="EC" id="2.6.1.11"/>
    </reaction>
</comment>
<keyword evidence="2 5" id="KW-0028">Amino-acid biosynthesis</keyword>
<name>A0A8J3F1I7_9BACI</name>
<dbReference type="SUPFAM" id="SSF53383">
    <property type="entry name" value="PLP-dependent transferases"/>
    <property type="match status" value="1"/>
</dbReference>
<feature type="binding site" evidence="5">
    <location>
        <position position="264"/>
    </location>
    <ligand>
        <name>N(2)-acetyl-L-ornithine</name>
        <dbReference type="ChEBI" id="CHEBI:57805"/>
    </ligand>
</feature>
<gene>
    <name evidence="5 6" type="primary">argD</name>
    <name evidence="6" type="ORF">GCM10007380_17730</name>
</gene>
<comment type="similarity">
    <text evidence="5">Belongs to the class-III pyridoxal-phosphate-dependent aminotransferase family. ArgD subfamily.</text>
</comment>
<feature type="modified residue" description="N6-(pyridoxal phosphate)lysine" evidence="5">
    <location>
        <position position="236"/>
    </location>
</feature>
<comment type="pathway">
    <text evidence="5">Amino-acid biosynthesis; L-arginine biosynthesis; N(2)-acetyl-L-ornithine from L-glutamate: step 4/4.</text>
</comment>
<dbReference type="PANTHER" id="PTHR11986:SF79">
    <property type="entry name" value="ACETYLORNITHINE AMINOTRANSFERASE, MITOCHONDRIAL"/>
    <property type="match status" value="1"/>
</dbReference>
<keyword evidence="3 5" id="KW-0808">Transferase</keyword>
<feature type="binding site" evidence="5">
    <location>
        <begin position="207"/>
        <end position="210"/>
    </location>
    <ligand>
        <name>pyridoxal 5'-phosphate</name>
        <dbReference type="ChEBI" id="CHEBI:597326"/>
    </ligand>
</feature>
<comment type="cofactor">
    <cofactor evidence="5">
        <name>pyridoxal 5'-phosphate</name>
        <dbReference type="ChEBI" id="CHEBI:597326"/>
    </cofactor>
    <text evidence="5">Binds 1 pyridoxal phosphate per subunit.</text>
</comment>
<dbReference type="InterPro" id="IPR004636">
    <property type="entry name" value="AcOrn/SuccOrn_fam"/>
</dbReference>
<dbReference type="Gene3D" id="3.90.1150.10">
    <property type="entry name" value="Aspartate Aminotransferase, domain 1"/>
    <property type="match status" value="1"/>
</dbReference>
<dbReference type="GO" id="GO:0003992">
    <property type="term" value="F:N2-acetyl-L-ornithine:2-oxoglutarate 5-aminotransferase activity"/>
    <property type="evidence" value="ECO:0007669"/>
    <property type="project" value="UniProtKB-UniRule"/>
</dbReference>
<dbReference type="GO" id="GO:0030170">
    <property type="term" value="F:pyridoxal phosphate binding"/>
    <property type="evidence" value="ECO:0007669"/>
    <property type="project" value="InterPro"/>
</dbReference>
<dbReference type="InterPro" id="IPR049704">
    <property type="entry name" value="Aminotrans_3_PPA_site"/>
</dbReference>
<dbReference type="GO" id="GO:0006526">
    <property type="term" value="P:L-arginine biosynthetic process"/>
    <property type="evidence" value="ECO:0007669"/>
    <property type="project" value="UniProtKB-UniRule"/>
</dbReference>
<keyword evidence="4 5" id="KW-0663">Pyridoxal phosphate</keyword>
<dbReference type="Gene3D" id="3.40.640.10">
    <property type="entry name" value="Type I PLP-dependent aspartate aminotransferase-like (Major domain)"/>
    <property type="match status" value="1"/>
</dbReference>
<evidence type="ECO:0000256" key="4">
    <source>
        <dbReference type="ARBA" id="ARBA00022898"/>
    </source>
</evidence>
<dbReference type="EC" id="2.6.1.11" evidence="5"/>
<proteinExistence type="inferred from homology"/>
<comment type="subcellular location">
    <subcellularLocation>
        <location evidence="5">Cytoplasm</location>
    </subcellularLocation>
</comment>
<keyword evidence="5" id="KW-0055">Arginine biosynthesis</keyword>
<dbReference type="NCBIfam" id="NF002325">
    <property type="entry name" value="PRK01278.1"/>
    <property type="match status" value="1"/>
</dbReference>
<feature type="binding site" evidence="5">
    <location>
        <position position="265"/>
    </location>
    <ligand>
        <name>pyridoxal 5'-phosphate</name>
        <dbReference type="ChEBI" id="CHEBI:597326"/>
    </ligand>
</feature>
<dbReference type="InterPro" id="IPR015424">
    <property type="entry name" value="PyrdxlP-dep_Trfase"/>
</dbReference>
<keyword evidence="5" id="KW-0963">Cytoplasm</keyword>
<evidence type="ECO:0000313" key="7">
    <source>
        <dbReference type="Proteomes" id="UP000626244"/>
    </source>
</evidence>
<keyword evidence="1 5" id="KW-0032">Aminotransferase</keyword>
<evidence type="ECO:0000256" key="5">
    <source>
        <dbReference type="HAMAP-Rule" id="MF_01107"/>
    </source>
</evidence>
<evidence type="ECO:0000313" key="6">
    <source>
        <dbReference type="EMBL" id="GGI13401.1"/>
    </source>
</evidence>
<dbReference type="PANTHER" id="PTHR11986">
    <property type="entry name" value="AMINOTRANSFERASE CLASS III"/>
    <property type="match status" value="1"/>
</dbReference>